<feature type="domain" description="ABC transporter" evidence="5">
    <location>
        <begin position="22"/>
        <end position="278"/>
    </location>
</feature>
<keyword evidence="3" id="KW-0547">Nucleotide-binding</keyword>
<dbReference type="PANTHER" id="PTHR43776:SF7">
    <property type="entry name" value="D,D-DIPEPTIDE TRANSPORT ATP-BINDING PROTEIN DDPF-RELATED"/>
    <property type="match status" value="1"/>
</dbReference>
<name>A0A518EW00_9BACT</name>
<evidence type="ECO:0000256" key="4">
    <source>
        <dbReference type="ARBA" id="ARBA00022840"/>
    </source>
</evidence>
<dbReference type="GO" id="GO:0055085">
    <property type="term" value="P:transmembrane transport"/>
    <property type="evidence" value="ECO:0007669"/>
    <property type="project" value="UniProtKB-ARBA"/>
</dbReference>
<comment type="similarity">
    <text evidence="1">Belongs to the ABC transporter superfamily.</text>
</comment>
<dbReference type="PROSITE" id="PS50893">
    <property type="entry name" value="ABC_TRANSPORTER_2"/>
    <property type="match status" value="1"/>
</dbReference>
<reference evidence="6 7" key="1">
    <citation type="submission" date="2019-02" db="EMBL/GenBank/DDBJ databases">
        <title>Deep-cultivation of Planctomycetes and their phenomic and genomic characterization uncovers novel biology.</title>
        <authorList>
            <person name="Wiegand S."/>
            <person name="Jogler M."/>
            <person name="Boedeker C."/>
            <person name="Pinto D."/>
            <person name="Vollmers J."/>
            <person name="Rivas-Marin E."/>
            <person name="Kohn T."/>
            <person name="Peeters S.H."/>
            <person name="Heuer A."/>
            <person name="Rast P."/>
            <person name="Oberbeckmann S."/>
            <person name="Bunk B."/>
            <person name="Jeske O."/>
            <person name="Meyerdierks A."/>
            <person name="Storesund J.E."/>
            <person name="Kallscheuer N."/>
            <person name="Luecker S."/>
            <person name="Lage O.M."/>
            <person name="Pohl T."/>
            <person name="Merkel B.J."/>
            <person name="Hornburger P."/>
            <person name="Mueller R.-W."/>
            <person name="Bruemmer F."/>
            <person name="Labrenz M."/>
            <person name="Spormann A.M."/>
            <person name="Op den Camp H."/>
            <person name="Overmann J."/>
            <person name="Amann R."/>
            <person name="Jetten M.S.M."/>
            <person name="Mascher T."/>
            <person name="Medema M.H."/>
            <person name="Devos D.P."/>
            <person name="Kaster A.-K."/>
            <person name="Ovreas L."/>
            <person name="Rohde M."/>
            <person name="Galperin M.Y."/>
            <person name="Jogler C."/>
        </authorList>
    </citation>
    <scope>NUCLEOTIDE SEQUENCE [LARGE SCALE GENOMIC DNA]</scope>
    <source>
        <strain evidence="6 7">Poly30</strain>
    </source>
</reference>
<dbReference type="InterPro" id="IPR027417">
    <property type="entry name" value="P-loop_NTPase"/>
</dbReference>
<keyword evidence="7" id="KW-1185">Reference proteome</keyword>
<sequence length="358" mass="39347">MSTPEVNDKASSEVATATAPLLEVQGLKKYFPIRRGILQRHTGDVKAVDGLDFTVRRGETLSLVGESGCGKTTAGRSLLRLLEPTAGRALYRPEPGTEVDWFALPKSELRPYRRDLQIIFQDPYASLNPRITVGNSVGEALKVHGVASSAKDRADRVAELLRKVGLRPDVANRFPHEFSGGQRQRVGIARALALNPKLIVCDEAVSALDVSIQAQVINLLKDLQAEFGLSYLFIAHDLSVVRYISDRVAVMYLGRIVEMGPVDEVFDRPQHPYTQALLSAIPRANPKERRERIPLTGDVPSPIHPPSGCHFHTRCHIAEKGLCNVQYPEMRKVHPNGQYAACHFAKPFGSPAALGGRS</sequence>
<evidence type="ECO:0000313" key="7">
    <source>
        <dbReference type="Proteomes" id="UP000320390"/>
    </source>
</evidence>
<dbReference type="InterPro" id="IPR050319">
    <property type="entry name" value="ABC_transp_ATP-bind"/>
</dbReference>
<dbReference type="GO" id="GO:0015833">
    <property type="term" value="P:peptide transport"/>
    <property type="evidence" value="ECO:0007669"/>
    <property type="project" value="InterPro"/>
</dbReference>
<dbReference type="InterPro" id="IPR017871">
    <property type="entry name" value="ABC_transporter-like_CS"/>
</dbReference>
<protein>
    <submittedName>
        <fullName evidence="6">Oligopeptide transport ATP-binding protein OppF</fullName>
    </submittedName>
</protein>
<dbReference type="EMBL" id="CP036434">
    <property type="protein sequence ID" value="QDV08257.1"/>
    <property type="molecule type" value="Genomic_DNA"/>
</dbReference>
<evidence type="ECO:0000256" key="1">
    <source>
        <dbReference type="ARBA" id="ARBA00005417"/>
    </source>
</evidence>
<evidence type="ECO:0000313" key="6">
    <source>
        <dbReference type="EMBL" id="QDV08257.1"/>
    </source>
</evidence>
<keyword evidence="4 6" id="KW-0067">ATP-binding</keyword>
<dbReference type="RefSeq" id="WP_145200581.1">
    <property type="nucleotide sequence ID" value="NZ_CP036434.1"/>
</dbReference>
<dbReference type="NCBIfam" id="NF008453">
    <property type="entry name" value="PRK11308.1"/>
    <property type="match status" value="1"/>
</dbReference>
<accession>A0A518EW00</accession>
<gene>
    <name evidence="6" type="primary">oppF_1</name>
    <name evidence="6" type="ORF">Poly30_37930</name>
</gene>
<dbReference type="GO" id="GO:0005524">
    <property type="term" value="F:ATP binding"/>
    <property type="evidence" value="ECO:0007669"/>
    <property type="project" value="UniProtKB-KW"/>
</dbReference>
<dbReference type="PANTHER" id="PTHR43776">
    <property type="entry name" value="TRANSPORT ATP-BINDING PROTEIN"/>
    <property type="match status" value="1"/>
</dbReference>
<evidence type="ECO:0000256" key="2">
    <source>
        <dbReference type="ARBA" id="ARBA00022448"/>
    </source>
</evidence>
<dbReference type="InterPro" id="IPR003593">
    <property type="entry name" value="AAA+_ATPase"/>
</dbReference>
<dbReference type="GO" id="GO:0016887">
    <property type="term" value="F:ATP hydrolysis activity"/>
    <property type="evidence" value="ECO:0007669"/>
    <property type="project" value="InterPro"/>
</dbReference>
<dbReference type="CDD" id="cd03257">
    <property type="entry name" value="ABC_NikE_OppD_transporters"/>
    <property type="match status" value="1"/>
</dbReference>
<dbReference type="Pfam" id="PF08352">
    <property type="entry name" value="oligo_HPY"/>
    <property type="match status" value="1"/>
</dbReference>
<dbReference type="SUPFAM" id="SSF52540">
    <property type="entry name" value="P-loop containing nucleoside triphosphate hydrolases"/>
    <property type="match status" value="1"/>
</dbReference>
<dbReference type="Gene3D" id="3.40.50.300">
    <property type="entry name" value="P-loop containing nucleotide triphosphate hydrolases"/>
    <property type="match status" value="1"/>
</dbReference>
<dbReference type="AlphaFoldDB" id="A0A518EW00"/>
<dbReference type="InterPro" id="IPR003439">
    <property type="entry name" value="ABC_transporter-like_ATP-bd"/>
</dbReference>
<dbReference type="Pfam" id="PF00005">
    <property type="entry name" value="ABC_tran"/>
    <property type="match status" value="1"/>
</dbReference>
<dbReference type="PROSITE" id="PS00211">
    <property type="entry name" value="ABC_TRANSPORTER_1"/>
    <property type="match status" value="1"/>
</dbReference>
<dbReference type="Proteomes" id="UP000320390">
    <property type="component" value="Chromosome"/>
</dbReference>
<keyword evidence="2" id="KW-0813">Transport</keyword>
<evidence type="ECO:0000259" key="5">
    <source>
        <dbReference type="PROSITE" id="PS50893"/>
    </source>
</evidence>
<dbReference type="OrthoDB" id="9806285at2"/>
<dbReference type="InterPro" id="IPR013563">
    <property type="entry name" value="Oligopep_ABC_C"/>
</dbReference>
<dbReference type="FunFam" id="3.40.50.300:FF:000016">
    <property type="entry name" value="Oligopeptide ABC transporter ATP-binding component"/>
    <property type="match status" value="1"/>
</dbReference>
<dbReference type="SMART" id="SM00382">
    <property type="entry name" value="AAA"/>
    <property type="match status" value="1"/>
</dbReference>
<evidence type="ECO:0000256" key="3">
    <source>
        <dbReference type="ARBA" id="ARBA00022741"/>
    </source>
</evidence>
<organism evidence="6 7">
    <name type="scientific">Saltatorellus ferox</name>
    <dbReference type="NCBI Taxonomy" id="2528018"/>
    <lineage>
        <taxon>Bacteria</taxon>
        <taxon>Pseudomonadati</taxon>
        <taxon>Planctomycetota</taxon>
        <taxon>Planctomycetia</taxon>
        <taxon>Planctomycetia incertae sedis</taxon>
        <taxon>Saltatorellus</taxon>
    </lineage>
</organism>
<proteinExistence type="inferred from homology"/>
<dbReference type="NCBIfam" id="TIGR01727">
    <property type="entry name" value="oligo_HPY"/>
    <property type="match status" value="1"/>
</dbReference>